<evidence type="ECO:0000256" key="13">
    <source>
        <dbReference type="ARBA" id="ARBA00023042"/>
    </source>
</evidence>
<evidence type="ECO:0000256" key="22">
    <source>
        <dbReference type="ARBA" id="ARBA00048548"/>
    </source>
</evidence>
<reference evidence="24" key="1">
    <citation type="journal article" date="2022" name="bioRxiv">
        <title>Unlocking the hidden genetic diversity of varicosaviruses, the neglected plant rhabdoviruses.</title>
        <authorList>
            <person name="Bejerman N."/>
            <person name="Dietzgen R.G."/>
            <person name="Debat H."/>
        </authorList>
    </citation>
    <scope>NUCLEOTIDE SEQUENCE</scope>
</reference>
<dbReference type="GO" id="GO:0003968">
    <property type="term" value="F:RNA-directed RNA polymerase activity"/>
    <property type="evidence" value="ECO:0007669"/>
    <property type="project" value="UniProtKB-KW"/>
</dbReference>
<dbReference type="EC" id="2.7.7.48" evidence="3"/>
<keyword evidence="8" id="KW-0548">Nucleotidyltransferase</keyword>
<evidence type="ECO:0000313" key="24">
    <source>
        <dbReference type="EMBL" id="DAZ90754.1"/>
    </source>
</evidence>
<evidence type="ECO:0000256" key="17">
    <source>
        <dbReference type="ARBA" id="ARBA00024499"/>
    </source>
</evidence>
<evidence type="ECO:0000256" key="11">
    <source>
        <dbReference type="ARBA" id="ARBA00022844"/>
    </source>
</evidence>
<evidence type="ECO:0000256" key="1">
    <source>
        <dbReference type="ARBA" id="ARBA00004192"/>
    </source>
</evidence>
<evidence type="ECO:0000256" key="18">
    <source>
        <dbReference type="ARBA" id="ARBA00030436"/>
    </source>
</evidence>
<comment type="catalytic activity">
    <reaction evidence="21">
        <text>a 5'-end (5'-triphosphoguanosine)-adenylyl-adenylyl-cytidylyl-adenosine in mRNA + 2 S-adenosyl-L-methionine = a 5'-end (N(7)-methyl 5'-triphosphoguanosine)-(2'-O-methyladenylyl)-adenylyl-cytidylyl-adenosine in mRNA + 2 S-adenosyl-L-homocysteine + H(+)</text>
        <dbReference type="Rhea" id="RHEA:65376"/>
        <dbReference type="Rhea" id="RHEA-COMP:16797"/>
        <dbReference type="Rhea" id="RHEA-COMP:16798"/>
        <dbReference type="ChEBI" id="CHEBI:15378"/>
        <dbReference type="ChEBI" id="CHEBI:57856"/>
        <dbReference type="ChEBI" id="CHEBI:59789"/>
        <dbReference type="ChEBI" id="CHEBI:156483"/>
        <dbReference type="ChEBI" id="CHEBI:156484"/>
        <dbReference type="EC" id="2.1.1.375"/>
    </reaction>
</comment>
<evidence type="ECO:0000256" key="7">
    <source>
        <dbReference type="ARBA" id="ARBA00022691"/>
    </source>
</evidence>
<sequence length="2019" mass="233421">MSYGEFEEDFEVEDEATMTDLHLANALNLDHVEYLVTGHFTRYNMHIPYYQTDNWNSIKRLVGFIRDFTIGLLEPTQQLLLEPHREAIISQTLYKRLVKIVGDSMKRRGMDFPLASCYEEIIRHNILCNENYMYCFRFMIQLVSMVSEATRGGNFSYYPNIEIEGKNAIGEYDYGAISWRVYCNESFCVLEDRANERYYAGSFDSVLLIMDTLGQRLCMDIGNQICQIGKVSGYTPREILTEIIKLGDIVLQRYGNNGYDFIAMFEALIVSSILKKNPDPVTDSNEFYRSCRDEIQEMIDDGTFDQHIMSIAEALVLGLSRLDNDMLSNIFCLYRIWGHPRVDILAGMEKVYKKGLAWKVPSGNIARVILCQFKKMFLTDFFSRNHTYPPCELDISEYEYIVECVKSEVPISYDDPSYSIWGFEKVTISKLWEMEETYDVHHILNDKSVSPTRSELYESIKAGKGTVMGVQRRGIVRWLMGNSIRCKEFLRKVDEEGLDQDSLIIGMYEKEREIKIKARMFSLMSEEMRMYFVLTEELISNHILKYFPEITMKDPLHIQVKKLWSASGLSHKDSLDPTINIDFEKWNLNMRNELTLPLFNQIDRLFGYKNLISRTHEIFENSYIYSSSGKYLPQAHNNHLISDPPMAYMGHLGGFEGLRQKGWTIATICLISYIADKQRVNATLLGQGDNQVVRIQMPHIYWANLRYSRNIQVDESKRILHDFMRNMIGLFGEAGLPIKSRETWKSTRLFMYGKAMFVDSNALAQWMKKLLRSYALSNEGTLTVSGVIGTIATNLCAAAHASVKPDIIYVIFLILGEWSLDYLMSYHPFTRRSLSLGSSIEFSIPHMGNWEKNTVDINDLERLMTTILMIPTAVGGSITIPLTGYIIRGFPDNASEGYSWLKFLYEGSDDFRDLWSSWYTFLPNDTTEYDMLVQSPWSLNHKKPPTPGLHSRETVREWLLSGQFAGNNVMANMTKAMSNFDRKKICDRMIGENINPLVLNEIYASFPQVYLDAVMRRIENTRTIRKLALKMPMRRPIVSRLMEIEHEFLGYLAWRGYQNGIYYSECSTKQCREARNRGWKKTIKGLTTPHPLEFLFDNVCSLSGSSCDENDFIYCRISKDGDFPPYMGSRVKTKVVSLQDLALRTEPLVATCSKLLRYASWLNLGPNSLQVIKTNISVVCDIEQFQNVEEQDISFYSGSVEHRFNPSCASEGCFINYAPQVGKSVFMSSDYLEKYGKGKANYTLHFQAMYGFIQYNAAYAENTQFQHYHLCCEECIVPVDDEIDDIGDFGEALRVLYNEHVVAKLRETLGFLNNRPVVFTDIIEPDPIRFLCVDKSELDLSLLKRGVHYLLALRAAMMVMYTKQSGEVDKSADDLQTFPRVYGYKISTASVLELTTEFLYVIKYCRSQVIPSKRGEEDIWRKLYYHLLKIPLDRFKGIASLCLGRCWSSEEGEKSPFLNLGEYPESTHSFLQAVKEELVQRVRNSLLNKREHMRYLIPSVGLSLKEETYLGLHKVLTSDNCAICRDCLWTGYVSKSAPLDCPDRHVAHACRKITMIPLPMDSAVKYMGIVKAVENPSPVEEIYEFERYNLFRFELASGYCIDEDEEESLRKCTEFIKGSYRVLLPTAALYKWDFTLSHMKAGHYQHVLVFGDGTGQTSMICCRRFYDSLVYPTGLLGKGSYIPQDLNSIRPFLSRRYTNFRSLLLETVCDNILDPMWEEHMLKFISQLEGNILIISDLESAAGNWVLVKKLYDLWFSCVGIVNFDFIHKVYFHEGSRFPSDVCFYTNPYCNAHYTEGFISNMEIIPVNSLIEDVFSVDRWKLFSRDKDLWDITRLKEDTYSEALEASLKIAWNICSKNYLTFTEETFKKMRCVILYKHLKYISGNFKAPYEMILQRDHRILLDGVLINLVKGIKMLLWILYGPEIMEYPEIQFLSLAKAMYKNRPDPAKEIQAVLIVGKENHRLSKKEERAAMQLRSHFLYTNEYDPPTEIPSTIRMLYHEEIGVGSQIVKSYGEAFGF</sequence>
<name>A0A9N6YJ24_9RHAB</name>
<evidence type="ECO:0000256" key="4">
    <source>
        <dbReference type="ARBA" id="ARBA00022484"/>
    </source>
</evidence>
<keyword evidence="7" id="KW-0949">S-adenosyl-L-methionine</keyword>
<dbReference type="Pfam" id="PF00946">
    <property type="entry name" value="Mononeg_RNA_pol"/>
    <property type="match status" value="1"/>
</dbReference>
<evidence type="ECO:0000256" key="19">
    <source>
        <dbReference type="ARBA" id="ARBA00031012"/>
    </source>
</evidence>
<evidence type="ECO:0000256" key="12">
    <source>
        <dbReference type="ARBA" id="ARBA00022953"/>
    </source>
</evidence>
<keyword evidence="9" id="KW-0547">Nucleotide-binding</keyword>
<dbReference type="EMBL" id="BK061784">
    <property type="protein sequence ID" value="DAZ90754.1"/>
    <property type="molecule type" value="Viral_cRNA"/>
</dbReference>
<evidence type="ECO:0000259" key="23">
    <source>
        <dbReference type="PROSITE" id="PS50526"/>
    </source>
</evidence>
<dbReference type="GO" id="GO:0005524">
    <property type="term" value="F:ATP binding"/>
    <property type="evidence" value="ECO:0007669"/>
    <property type="project" value="UniProtKB-KW"/>
</dbReference>
<keyword evidence="14" id="KW-1035">Host cytoplasm</keyword>
<evidence type="ECO:0000256" key="15">
    <source>
        <dbReference type="ARBA" id="ARBA00023268"/>
    </source>
</evidence>
<keyword evidence="13" id="KW-0506">mRNA capping</keyword>
<evidence type="ECO:0000256" key="14">
    <source>
        <dbReference type="ARBA" id="ARBA00023200"/>
    </source>
</evidence>
<dbReference type="GO" id="GO:0004482">
    <property type="term" value="F:mRNA 5'-cap (guanine-N7-)-methyltransferase activity"/>
    <property type="evidence" value="ECO:0007669"/>
    <property type="project" value="InterPro"/>
</dbReference>
<dbReference type="GO" id="GO:0030430">
    <property type="term" value="C:host cell cytoplasm"/>
    <property type="evidence" value="ECO:0007669"/>
    <property type="project" value="UniProtKB-SubCell"/>
</dbReference>
<organism evidence="24">
    <name type="scientific">Melilotus virus 1_Alb</name>
    <dbReference type="NCBI Taxonomy" id="2977975"/>
    <lineage>
        <taxon>Viruses</taxon>
        <taxon>Riboviria</taxon>
        <taxon>Orthornavirae</taxon>
        <taxon>Negarnaviricota</taxon>
        <taxon>Haploviricotina</taxon>
        <taxon>Monjiviricetes</taxon>
        <taxon>Mononegavirales</taxon>
        <taxon>Rhabdoviridae</taxon>
    </lineage>
</organism>
<keyword evidence="12" id="KW-0693">Viral RNA replication</keyword>
<dbReference type="InterPro" id="IPR014023">
    <property type="entry name" value="Mononeg_RNA_pol_cat"/>
</dbReference>
<evidence type="ECO:0000256" key="21">
    <source>
        <dbReference type="ARBA" id="ARBA00047370"/>
    </source>
</evidence>
<keyword evidence="10" id="KW-0067">ATP-binding</keyword>
<accession>A0A9N6YJ24</accession>
<dbReference type="Pfam" id="PF14318">
    <property type="entry name" value="Mononeg_mRNAcap"/>
    <property type="match status" value="1"/>
</dbReference>
<keyword evidence="5" id="KW-0507">mRNA processing</keyword>
<keyword evidence="15" id="KW-0511">Multifunctional enzyme</keyword>
<keyword evidence="11" id="KW-0946">Virion</keyword>
<dbReference type="PROSITE" id="PS50526">
    <property type="entry name" value="RDRP_SSRNA_NEG_NONSEG"/>
    <property type="match status" value="1"/>
</dbReference>
<protein>
    <recommendedName>
        <fullName evidence="3">RNA-directed RNA polymerase</fullName>
        <ecNumber evidence="3">2.7.7.48</ecNumber>
    </recommendedName>
    <alternativeName>
        <fullName evidence="19">Replicase</fullName>
    </alternativeName>
    <alternativeName>
        <fullName evidence="18">Transcriptase</fullName>
    </alternativeName>
</protein>
<evidence type="ECO:0000256" key="5">
    <source>
        <dbReference type="ARBA" id="ARBA00022664"/>
    </source>
</evidence>
<dbReference type="InterPro" id="IPR026890">
    <property type="entry name" value="Mononeg_mRNAcap"/>
</dbReference>
<dbReference type="GO" id="GO:0044423">
    <property type="term" value="C:virion component"/>
    <property type="evidence" value="ECO:0007669"/>
    <property type="project" value="UniProtKB-KW"/>
</dbReference>
<evidence type="ECO:0000256" key="16">
    <source>
        <dbReference type="ARBA" id="ARBA00024494"/>
    </source>
</evidence>
<feature type="domain" description="RdRp catalytic" evidence="23">
    <location>
        <begin position="575"/>
        <end position="760"/>
    </location>
</feature>
<keyword evidence="4" id="KW-0696">RNA-directed RNA polymerase</keyword>
<comment type="catalytic activity">
    <reaction evidence="22">
        <text>GTP + H2O = GDP + phosphate + H(+)</text>
        <dbReference type="Rhea" id="RHEA:19669"/>
        <dbReference type="ChEBI" id="CHEBI:15377"/>
        <dbReference type="ChEBI" id="CHEBI:15378"/>
        <dbReference type="ChEBI" id="CHEBI:37565"/>
        <dbReference type="ChEBI" id="CHEBI:43474"/>
        <dbReference type="ChEBI" id="CHEBI:58189"/>
    </reaction>
</comment>
<evidence type="ECO:0000256" key="9">
    <source>
        <dbReference type="ARBA" id="ARBA00022741"/>
    </source>
</evidence>
<evidence type="ECO:0000256" key="2">
    <source>
        <dbReference type="ARBA" id="ARBA00004328"/>
    </source>
</evidence>
<proteinExistence type="predicted"/>
<evidence type="ECO:0000256" key="6">
    <source>
        <dbReference type="ARBA" id="ARBA00022679"/>
    </source>
</evidence>
<comment type="subcellular location">
    <subcellularLocation>
        <location evidence="1">Host cytoplasm</location>
    </subcellularLocation>
    <subcellularLocation>
        <location evidence="2">Virion</location>
    </subcellularLocation>
</comment>
<evidence type="ECO:0000256" key="10">
    <source>
        <dbReference type="ARBA" id="ARBA00022840"/>
    </source>
</evidence>
<comment type="catalytic activity">
    <reaction evidence="17">
        <text>a 5'-end (5'-triphosphoguanosine)-(2'-O-methyladenylyl)-adenylyl-cytidylyl-adenosine in mRNA + S-adenosyl-L-methionine = a 5'-end (N(7)-methyl 5'-triphosphoguanosine)-(2'-O-methyladenylyl)-adenylyl-cytidylyl-adenosine in mRNA + S-adenosyl-L-homocysteine</text>
        <dbReference type="Rhea" id="RHEA:65440"/>
        <dbReference type="Rhea" id="RHEA-COMP:16798"/>
        <dbReference type="Rhea" id="RHEA-COMP:16801"/>
        <dbReference type="ChEBI" id="CHEBI:57856"/>
        <dbReference type="ChEBI" id="CHEBI:59789"/>
        <dbReference type="ChEBI" id="CHEBI:156482"/>
        <dbReference type="ChEBI" id="CHEBI:156483"/>
    </reaction>
</comment>
<evidence type="ECO:0000256" key="3">
    <source>
        <dbReference type="ARBA" id="ARBA00012494"/>
    </source>
</evidence>
<comment type="catalytic activity">
    <reaction evidence="16">
        <text>a 5'-end triphospho-adenylyl-adenylyl-cytidylyl-adenosine in mRNA + GDP + H(+) = a 5'-end (5'-triphosphoguanosine)-adenylyl-adenylyl-cytidylyl-adenosine in mRNA + diphosphate</text>
        <dbReference type="Rhea" id="RHEA:65436"/>
        <dbReference type="Rhea" id="RHEA-COMP:16797"/>
        <dbReference type="Rhea" id="RHEA-COMP:16799"/>
        <dbReference type="ChEBI" id="CHEBI:15378"/>
        <dbReference type="ChEBI" id="CHEBI:33019"/>
        <dbReference type="ChEBI" id="CHEBI:58189"/>
        <dbReference type="ChEBI" id="CHEBI:156484"/>
        <dbReference type="ChEBI" id="CHEBI:156503"/>
        <dbReference type="EC" id="2.7.7.88"/>
    </reaction>
</comment>
<evidence type="ECO:0000256" key="8">
    <source>
        <dbReference type="ARBA" id="ARBA00022695"/>
    </source>
</evidence>
<evidence type="ECO:0000256" key="20">
    <source>
        <dbReference type="ARBA" id="ARBA00047332"/>
    </source>
</evidence>
<keyword evidence="6" id="KW-0808">Transferase</keyword>
<comment type="catalytic activity">
    <reaction evidence="20">
        <text>a 5'-end (5'-triphosphoguanosine)-adenylyl-adenylyl-cytidylyl-adenosine in mRNA + S-adenosyl-L-methionine = a 5'-end (5'-triphosphoguanosine)-(2'-O-methyladenylyl)-adenylyl-cytidylyl-adenosine in mRNA + S-adenosyl-L-homocysteine + H(+)</text>
        <dbReference type="Rhea" id="RHEA:65380"/>
        <dbReference type="Rhea" id="RHEA-COMP:16797"/>
        <dbReference type="Rhea" id="RHEA-COMP:16801"/>
        <dbReference type="ChEBI" id="CHEBI:15378"/>
        <dbReference type="ChEBI" id="CHEBI:57856"/>
        <dbReference type="ChEBI" id="CHEBI:59789"/>
        <dbReference type="ChEBI" id="CHEBI:156482"/>
        <dbReference type="ChEBI" id="CHEBI:156484"/>
    </reaction>
</comment>